<keyword evidence="7" id="KW-0479">Metal-binding</keyword>
<comment type="subcellular location">
    <subcellularLocation>
        <location evidence="1">Cell membrane</location>
        <topology evidence="1">Multi-pass membrane protein</topology>
    </subcellularLocation>
</comment>
<feature type="transmembrane region" description="Helical" evidence="12">
    <location>
        <begin position="164"/>
        <end position="182"/>
    </location>
</feature>
<gene>
    <name evidence="13" type="primary">cydB</name>
    <name evidence="13" type="ORF">ISS97_05950</name>
</gene>
<proteinExistence type="inferred from homology"/>
<dbReference type="Pfam" id="PF02322">
    <property type="entry name" value="Cyt_bd_oxida_II"/>
    <property type="match status" value="1"/>
</dbReference>
<feature type="transmembrane region" description="Helical" evidence="12">
    <location>
        <begin position="118"/>
        <end position="144"/>
    </location>
</feature>
<name>A0ABW8K1K9_9GAMM</name>
<keyword evidence="4" id="KW-1003">Cell membrane</keyword>
<feature type="transmembrane region" description="Helical" evidence="12">
    <location>
        <begin position="12"/>
        <end position="40"/>
    </location>
</feature>
<dbReference type="NCBIfam" id="TIGR00203">
    <property type="entry name" value="cydB"/>
    <property type="match status" value="1"/>
</dbReference>
<evidence type="ECO:0000256" key="5">
    <source>
        <dbReference type="ARBA" id="ARBA00022617"/>
    </source>
</evidence>
<dbReference type="EMBL" id="JADIKD010000008">
    <property type="protein sequence ID" value="MFK2916798.1"/>
    <property type="molecule type" value="Genomic_DNA"/>
</dbReference>
<keyword evidence="3" id="KW-0813">Transport</keyword>
<keyword evidence="14" id="KW-1185">Reference proteome</keyword>
<evidence type="ECO:0000256" key="2">
    <source>
        <dbReference type="ARBA" id="ARBA00007543"/>
    </source>
</evidence>
<keyword evidence="8" id="KW-0249">Electron transport</keyword>
<keyword evidence="5" id="KW-0349">Heme</keyword>
<evidence type="ECO:0000313" key="13">
    <source>
        <dbReference type="EMBL" id="MFK2916798.1"/>
    </source>
</evidence>
<organism evidence="13 14">
    <name type="scientific">Dyella koreensis</name>
    <dbReference type="NCBI Taxonomy" id="311235"/>
    <lineage>
        <taxon>Bacteria</taxon>
        <taxon>Pseudomonadati</taxon>
        <taxon>Pseudomonadota</taxon>
        <taxon>Gammaproteobacteria</taxon>
        <taxon>Lysobacterales</taxon>
        <taxon>Rhodanobacteraceae</taxon>
        <taxon>Dyella</taxon>
    </lineage>
</organism>
<feature type="transmembrane region" description="Helical" evidence="12">
    <location>
        <begin position="333"/>
        <end position="353"/>
    </location>
</feature>
<evidence type="ECO:0000256" key="7">
    <source>
        <dbReference type="ARBA" id="ARBA00022723"/>
    </source>
</evidence>
<evidence type="ECO:0000256" key="8">
    <source>
        <dbReference type="ARBA" id="ARBA00022982"/>
    </source>
</evidence>
<keyword evidence="9 12" id="KW-1133">Transmembrane helix</keyword>
<dbReference type="InterPro" id="IPR003317">
    <property type="entry name" value="Cyt-d_oxidase_su2"/>
</dbReference>
<dbReference type="PANTHER" id="PTHR43141">
    <property type="entry name" value="CYTOCHROME BD2 SUBUNIT II"/>
    <property type="match status" value="1"/>
</dbReference>
<dbReference type="Proteomes" id="UP001620408">
    <property type="component" value="Unassembled WGS sequence"/>
</dbReference>
<evidence type="ECO:0000313" key="14">
    <source>
        <dbReference type="Proteomes" id="UP001620408"/>
    </source>
</evidence>
<evidence type="ECO:0000256" key="12">
    <source>
        <dbReference type="SAM" id="Phobius"/>
    </source>
</evidence>
<keyword evidence="6 12" id="KW-0812">Transmembrane</keyword>
<evidence type="ECO:0000256" key="11">
    <source>
        <dbReference type="ARBA" id="ARBA00023136"/>
    </source>
</evidence>
<evidence type="ECO:0000256" key="3">
    <source>
        <dbReference type="ARBA" id="ARBA00022448"/>
    </source>
</evidence>
<comment type="similarity">
    <text evidence="2">Belongs to the cytochrome ubiquinol oxidase subunit 2 family.</text>
</comment>
<feature type="transmembrane region" description="Helical" evidence="12">
    <location>
        <begin position="61"/>
        <end position="81"/>
    </location>
</feature>
<evidence type="ECO:0000256" key="4">
    <source>
        <dbReference type="ARBA" id="ARBA00022475"/>
    </source>
</evidence>
<evidence type="ECO:0000256" key="9">
    <source>
        <dbReference type="ARBA" id="ARBA00022989"/>
    </source>
</evidence>
<dbReference type="RefSeq" id="WP_379987165.1">
    <property type="nucleotide sequence ID" value="NZ_JADIKD010000008.1"/>
</dbReference>
<accession>A0ABW8K1K9</accession>
<evidence type="ECO:0000256" key="1">
    <source>
        <dbReference type="ARBA" id="ARBA00004651"/>
    </source>
</evidence>
<feature type="transmembrane region" description="Helical" evidence="12">
    <location>
        <begin position="87"/>
        <end position="106"/>
    </location>
</feature>
<dbReference type="PANTHER" id="PTHR43141:SF5">
    <property type="entry name" value="CYTOCHROME BD-I UBIQUINOL OXIDASE SUBUNIT 2"/>
    <property type="match status" value="1"/>
</dbReference>
<keyword evidence="11 12" id="KW-0472">Membrane</keyword>
<feature type="transmembrane region" description="Helical" evidence="12">
    <location>
        <begin position="203"/>
        <end position="224"/>
    </location>
</feature>
<feature type="transmembrane region" description="Helical" evidence="12">
    <location>
        <begin position="295"/>
        <end position="313"/>
    </location>
</feature>
<reference evidence="13 14" key="1">
    <citation type="submission" date="2020-10" db="EMBL/GenBank/DDBJ databases">
        <title>Phylogeny of dyella-like bacteria.</title>
        <authorList>
            <person name="Fu J."/>
        </authorList>
    </citation>
    <scope>NUCLEOTIDE SEQUENCE [LARGE SCALE GENOMIC DNA]</scope>
    <source>
        <strain evidence="13 14">BB4</strain>
    </source>
</reference>
<evidence type="ECO:0000256" key="6">
    <source>
        <dbReference type="ARBA" id="ARBA00022692"/>
    </source>
</evidence>
<evidence type="ECO:0000256" key="10">
    <source>
        <dbReference type="ARBA" id="ARBA00023004"/>
    </source>
</evidence>
<dbReference type="PIRSF" id="PIRSF000267">
    <property type="entry name" value="Cyt_oxidse_sub2"/>
    <property type="match status" value="1"/>
</dbReference>
<protein>
    <submittedName>
        <fullName evidence="13">Cytochrome d ubiquinol oxidase subunit II</fullName>
    </submittedName>
</protein>
<keyword evidence="10" id="KW-0408">Iron</keyword>
<feature type="transmembrane region" description="Helical" evidence="12">
    <location>
        <begin position="263"/>
        <end position="283"/>
    </location>
</feature>
<sequence>MFDYESLRVIWWALLGVLLIGFAIMDGFDFGIAALLRVLGRNDEERLVLLETIEPTWEGNQVWFILGGGAAFAAWPMLYAVSFSGMYLAIFLVLVAFILRPVGFNFRGKIHDARWRNLWDWVLVASGVVVMLISGVAFGNLFLGVPFQFDGDLRMSWHGSFFELLHPFALVAGLVSLSMLLAHGACWAAMKADQTIAVRAAKLARWLTLVYVVLYVLAGIWLAYGVSGYAIVGPVVTDGVSNPLFKEVARGSSWFASYMQYPWFWLAPVLALLGAIGVQLTVAKTGLAAFASSSLMVAGTILSAGFALFPFLLPSSLDPRSSLTVWDASSSRGTLGLMLGATAIFMPLIILYTSWVYRVLRGRVTLDHVRDSSHTY</sequence>
<comment type="caution">
    <text evidence="13">The sequence shown here is derived from an EMBL/GenBank/DDBJ whole genome shotgun (WGS) entry which is preliminary data.</text>
</comment>